<reference evidence="2" key="1">
    <citation type="submission" date="2023-01" db="EMBL/GenBank/DDBJ databases">
        <title>Colletotrichum chrysophilum M932 genome sequence.</title>
        <authorList>
            <person name="Baroncelli R."/>
        </authorList>
    </citation>
    <scope>NUCLEOTIDE SEQUENCE</scope>
    <source>
        <strain evidence="2">M932</strain>
    </source>
</reference>
<comment type="caution">
    <text evidence="2">The sequence shown here is derived from an EMBL/GenBank/DDBJ whole genome shotgun (WGS) entry which is preliminary data.</text>
</comment>
<sequence length="77" mass="8354">MSLAISVLSLSRLHASITSHHREPLHAQPDIEAHPLSTLTSSTGGTALYNPLQRPKSSTKIRSPAPLPFRAFDSAWP</sequence>
<accession>A0AAD9EJW9</accession>
<evidence type="ECO:0000313" key="3">
    <source>
        <dbReference type="Proteomes" id="UP001243330"/>
    </source>
</evidence>
<dbReference type="AlphaFoldDB" id="A0AAD9EJW9"/>
<keyword evidence="3" id="KW-1185">Reference proteome</keyword>
<dbReference type="Proteomes" id="UP001243330">
    <property type="component" value="Unassembled WGS sequence"/>
</dbReference>
<evidence type="ECO:0000313" key="2">
    <source>
        <dbReference type="EMBL" id="KAK1854459.1"/>
    </source>
</evidence>
<name>A0AAD9EJW9_9PEZI</name>
<feature type="compositionally biased region" description="Low complexity" evidence="1">
    <location>
        <begin position="36"/>
        <end position="46"/>
    </location>
</feature>
<feature type="region of interest" description="Disordered" evidence="1">
    <location>
        <begin position="25"/>
        <end position="77"/>
    </location>
</feature>
<gene>
    <name evidence="2" type="ORF">CCHR01_02854</name>
</gene>
<protein>
    <submittedName>
        <fullName evidence="2">Uncharacterized protein</fullName>
    </submittedName>
</protein>
<dbReference type="EMBL" id="JAQOWY010000036">
    <property type="protein sequence ID" value="KAK1854459.1"/>
    <property type="molecule type" value="Genomic_DNA"/>
</dbReference>
<organism evidence="2 3">
    <name type="scientific">Colletotrichum chrysophilum</name>
    <dbReference type="NCBI Taxonomy" id="1836956"/>
    <lineage>
        <taxon>Eukaryota</taxon>
        <taxon>Fungi</taxon>
        <taxon>Dikarya</taxon>
        <taxon>Ascomycota</taxon>
        <taxon>Pezizomycotina</taxon>
        <taxon>Sordariomycetes</taxon>
        <taxon>Hypocreomycetidae</taxon>
        <taxon>Glomerellales</taxon>
        <taxon>Glomerellaceae</taxon>
        <taxon>Colletotrichum</taxon>
        <taxon>Colletotrichum gloeosporioides species complex</taxon>
    </lineage>
</organism>
<proteinExistence type="predicted"/>
<evidence type="ECO:0000256" key="1">
    <source>
        <dbReference type="SAM" id="MobiDB-lite"/>
    </source>
</evidence>